<keyword evidence="3" id="KW-1185">Reference proteome</keyword>
<evidence type="ECO:0000313" key="2">
    <source>
        <dbReference type="EMBL" id="EGI60051.1"/>
    </source>
</evidence>
<feature type="transmembrane region" description="Helical" evidence="1">
    <location>
        <begin position="63"/>
        <end position="83"/>
    </location>
</feature>
<evidence type="ECO:0000313" key="3">
    <source>
        <dbReference type="Proteomes" id="UP000007755"/>
    </source>
</evidence>
<reference evidence="2" key="1">
    <citation type="submission" date="2011-02" db="EMBL/GenBank/DDBJ databases">
        <title>The genome of the leaf-cutting ant Acromyrmex echinatior suggests key adaptations to social evolution and fungus farming.</title>
        <authorList>
            <person name="Nygaard S."/>
            <person name="Zhang G."/>
        </authorList>
    </citation>
    <scope>NUCLEOTIDE SEQUENCE</scope>
</reference>
<dbReference type="STRING" id="103372.F4X0Q9"/>
<name>F4X0Q9_ACREC</name>
<keyword evidence="1" id="KW-0472">Membrane</keyword>
<dbReference type="Proteomes" id="UP000007755">
    <property type="component" value="Unassembled WGS sequence"/>
</dbReference>
<gene>
    <name evidence="2" type="ORF">G5I_11842</name>
</gene>
<sequence>MHSEVGRAMPFVALESAYLNGDRPSFENPVPDVKQTHSTVPVGLCLLIEKGLSVDIIAHGTGMVFHVINLVVMVLMPMVVIHVKDSGFSLDTRLCVQKGRAEALKDTVGLGRDEWGRLGQRNARVNQIRVSPKSPSYDRRGKLDVEDCSLEYLYIYGSCEGLQIFIEVAPRLKIVVCDNQRDVEEAANIRTLPLWERKERE</sequence>
<dbReference type="EMBL" id="GL888498">
    <property type="protein sequence ID" value="EGI60051.1"/>
    <property type="molecule type" value="Genomic_DNA"/>
</dbReference>
<dbReference type="InParanoid" id="F4X0Q9"/>
<dbReference type="AlphaFoldDB" id="F4X0Q9"/>
<accession>F4X0Q9</accession>
<organism evidence="3">
    <name type="scientific">Acromyrmex echinatior</name>
    <name type="common">Panamanian leafcutter ant</name>
    <name type="synonym">Acromyrmex octospinosus echinatior</name>
    <dbReference type="NCBI Taxonomy" id="103372"/>
    <lineage>
        <taxon>Eukaryota</taxon>
        <taxon>Metazoa</taxon>
        <taxon>Ecdysozoa</taxon>
        <taxon>Arthropoda</taxon>
        <taxon>Hexapoda</taxon>
        <taxon>Insecta</taxon>
        <taxon>Pterygota</taxon>
        <taxon>Neoptera</taxon>
        <taxon>Endopterygota</taxon>
        <taxon>Hymenoptera</taxon>
        <taxon>Apocrita</taxon>
        <taxon>Aculeata</taxon>
        <taxon>Formicoidea</taxon>
        <taxon>Formicidae</taxon>
        <taxon>Myrmicinae</taxon>
        <taxon>Acromyrmex</taxon>
    </lineage>
</organism>
<keyword evidence="1" id="KW-0812">Transmembrane</keyword>
<proteinExistence type="predicted"/>
<keyword evidence="1" id="KW-1133">Transmembrane helix</keyword>
<protein>
    <submittedName>
        <fullName evidence="2">Uncharacterized protein</fullName>
    </submittedName>
</protein>
<evidence type="ECO:0000256" key="1">
    <source>
        <dbReference type="SAM" id="Phobius"/>
    </source>
</evidence>